<dbReference type="SMART" id="SM01310">
    <property type="entry name" value="RICTOR_V"/>
    <property type="match status" value="1"/>
</dbReference>
<dbReference type="PANTHER" id="PTHR13298:SF11">
    <property type="entry name" value="RAPAMYCIN-INSENSITIVE COMPANION OF MTOR"/>
    <property type="match status" value="1"/>
</dbReference>
<evidence type="ECO:0000259" key="5">
    <source>
        <dbReference type="SMART" id="SM01310"/>
    </source>
</evidence>
<dbReference type="InterPro" id="IPR028267">
    <property type="entry name" value="Pianissimo_N"/>
</dbReference>
<dbReference type="PANTHER" id="PTHR13298">
    <property type="entry name" value="CYTOSOLIC REGULATOR PIANISSIMO"/>
    <property type="match status" value="1"/>
</dbReference>
<dbReference type="InterPro" id="IPR016024">
    <property type="entry name" value="ARM-type_fold"/>
</dbReference>
<keyword evidence="7" id="KW-1185">Reference proteome</keyword>
<feature type="region of interest" description="Disordered" evidence="2">
    <location>
        <begin position="1090"/>
        <end position="1126"/>
    </location>
</feature>
<dbReference type="SMART" id="SM01303">
    <property type="entry name" value="RasGEF_N_2"/>
    <property type="match status" value="1"/>
</dbReference>
<dbReference type="InterPro" id="IPR029451">
    <property type="entry name" value="RICTOR_M"/>
</dbReference>
<evidence type="ECO:0000256" key="1">
    <source>
        <dbReference type="ARBA" id="ARBA00008878"/>
    </source>
</evidence>
<feature type="region of interest" description="Disordered" evidence="2">
    <location>
        <begin position="911"/>
        <end position="1019"/>
    </location>
</feature>
<evidence type="ECO:0000259" key="4">
    <source>
        <dbReference type="SMART" id="SM01308"/>
    </source>
</evidence>
<reference evidence="6" key="1">
    <citation type="journal article" date="2020" name="Fungal Divers.">
        <title>Resolving the Mortierellaceae phylogeny through synthesis of multi-gene phylogenetics and phylogenomics.</title>
        <authorList>
            <person name="Vandepol N."/>
            <person name="Liber J."/>
            <person name="Desiro A."/>
            <person name="Na H."/>
            <person name="Kennedy M."/>
            <person name="Barry K."/>
            <person name="Grigoriev I.V."/>
            <person name="Miller A.N."/>
            <person name="O'Donnell K."/>
            <person name="Stajich J.E."/>
            <person name="Bonito G."/>
        </authorList>
    </citation>
    <scope>NUCLEOTIDE SEQUENCE</scope>
    <source>
        <strain evidence="6">KOD1015</strain>
    </source>
</reference>
<evidence type="ECO:0000259" key="3">
    <source>
        <dbReference type="SMART" id="SM01307"/>
    </source>
</evidence>
<comment type="similarity">
    <text evidence="1">Belongs to the RICTOR family.</text>
</comment>
<dbReference type="Pfam" id="PF14668">
    <property type="entry name" value="RICTOR_V"/>
    <property type="match status" value="1"/>
</dbReference>
<feature type="compositionally biased region" description="Polar residues" evidence="2">
    <location>
        <begin position="964"/>
        <end position="990"/>
    </location>
</feature>
<evidence type="ECO:0000313" key="7">
    <source>
        <dbReference type="Proteomes" id="UP000780801"/>
    </source>
</evidence>
<feature type="compositionally biased region" description="Polar residues" evidence="2">
    <location>
        <begin position="944"/>
        <end position="955"/>
    </location>
</feature>
<comment type="caution">
    <text evidence="6">The sequence shown here is derived from an EMBL/GenBank/DDBJ whole genome shotgun (WGS) entry which is preliminary data.</text>
</comment>
<dbReference type="InterPro" id="IPR029452">
    <property type="entry name" value="RICTOR_V"/>
</dbReference>
<dbReference type="SMART" id="SM01307">
    <property type="entry name" value="RICTOR_M"/>
    <property type="match status" value="1"/>
</dbReference>
<evidence type="ECO:0000313" key="6">
    <source>
        <dbReference type="EMBL" id="KAF9580285.1"/>
    </source>
</evidence>
<dbReference type="InterPro" id="IPR029453">
    <property type="entry name" value="Rictor_IV"/>
</dbReference>
<evidence type="ECO:0000256" key="2">
    <source>
        <dbReference type="SAM" id="MobiDB-lite"/>
    </source>
</evidence>
<sequence>MIMADPKPVARCGGFRAVLMALTDNLQDLSDALLKVFLYLLESPETRSYVRQGLDSEMVMSVFTDIYSQGPNHTDRVKASGRIITSMVRSWAGLFDLCAHQKRAIRSLVHGVSLPIQENRKVLLDMLYDIFRINTPKWLKEFLSGKSVKPTPEDLDNYMIANFQELGLVDHHQSIVLTLFLEAGLIETLVSLVVTEGRSPKPGDIEGAKILRKATLLIPELMQLSFKLLPSDKSIHVQSLPSLFKVASNFEDQVLRHVATNAFLFIDTLSRTTSGIFTDILESNRGQRQVDRIKHRVATQIDEQNFRALLNDTQVLSTKDVARWKWNLILEIIQGPMLNPRRLDEAIRGTKFTKRLLAFYRPLNQRYSNQPANEYNQSYTRIGCALFETLANVPEGAKYLAQNKILRLIADGLAQLDPMQGHPGSDPIFSREKMELTMTSGYFEILGSLCKSRSGSKLLEKFKIFNLYYRLSELRSRDDIIKKIITSMDYGVDGHPRVILSKIMTSGYKHIRLFATQHLGSVVKNEKSEFNEWAVRLLCTQLCDPSLDVCHMAVRALDEACSNRKNLDLLIKLRPTLDHLGEAGNPLLLRFLSTSHGFRYLNDMSYIEGEMDDWFMFANRQYMIQIEVKLAKAMEPQRFNPFSEDGKFEDEGEQQLMRAKEVLAPHFYGELTRTDEGCQLLRAKGHFSDYARFIRENCAESKDANIITDLKSVLWAVGHIGSTTGGMPFLEDEDLIKYIVGMAERSKVLSIKGTCYYVLGLLCKTTQGIEILEDYGWQGILHLDRLPQGLCLPKNLDRFLEIPPWTCYREQVPPLVLPLATEGNAVEREVLKATGELGNHILTNGASKNLAKIKAEHASYFSSPDLYGAVLKLLSFYHFRLPIRRFILGLFDIKFEGYTWDWLDMEENSYSSPRIQETPPPTPLQSAPQTPATRKVAQPPLPIVTSSLFPNGSSRTRVDGQGSPGSTNAPSTLNHMDQLDSASAMQSPSPITLDPPEGSLNSLIPSPLGPKEQRPNDILPTVCLPDGDQVPILGEALTPPLVPLSNPPPPPPLPSPHVFDILYINKPYHRNFAKEAGLDPLPPRVKVLLPSSEDDDMHDAGGHDGSGAERPMARFSQGMLVLPHPA</sequence>
<dbReference type="SMART" id="SM01308">
    <property type="entry name" value="RICTOR_N"/>
    <property type="match status" value="1"/>
</dbReference>
<feature type="domain" description="Rapamycin-insensitive companion of mTOR middle" evidence="3">
    <location>
        <begin position="301"/>
        <end position="525"/>
    </location>
</feature>
<feature type="domain" description="Rapamycin-insensitive companion of mTOR" evidence="5">
    <location>
        <begin position="707"/>
        <end position="779"/>
    </location>
</feature>
<proteinExistence type="inferred from homology"/>
<dbReference type="Pfam" id="PF14666">
    <property type="entry name" value="RICTOR_M"/>
    <property type="match status" value="1"/>
</dbReference>
<gene>
    <name evidence="6" type="ORF">BGW38_003131</name>
</gene>
<dbReference type="InterPro" id="IPR028268">
    <property type="entry name" value="Pianissimo_fam"/>
</dbReference>
<name>A0A9P6KD27_9FUNG</name>
<organism evidence="6 7">
    <name type="scientific">Lunasporangiospora selenospora</name>
    <dbReference type="NCBI Taxonomy" id="979761"/>
    <lineage>
        <taxon>Eukaryota</taxon>
        <taxon>Fungi</taxon>
        <taxon>Fungi incertae sedis</taxon>
        <taxon>Mucoromycota</taxon>
        <taxon>Mortierellomycotina</taxon>
        <taxon>Mortierellomycetes</taxon>
        <taxon>Mortierellales</taxon>
        <taxon>Mortierellaceae</taxon>
        <taxon>Lunasporangiospora</taxon>
    </lineage>
</organism>
<dbReference type="OrthoDB" id="271111at2759"/>
<dbReference type="SUPFAM" id="SSF48371">
    <property type="entry name" value="ARM repeat"/>
    <property type="match status" value="2"/>
</dbReference>
<dbReference type="AlphaFoldDB" id="A0A9P6KD27"/>
<feature type="non-terminal residue" evidence="6">
    <location>
        <position position="1"/>
    </location>
</feature>
<protein>
    <submittedName>
        <fullName evidence="6">Uncharacterized protein</fullName>
    </submittedName>
</protein>
<feature type="domain" description="Rapamycin-insensitive companion of mTOR N-terminal" evidence="4">
    <location>
        <begin position="1"/>
        <end position="230"/>
    </location>
</feature>
<dbReference type="Pfam" id="PF14664">
    <property type="entry name" value="RICTOR_N"/>
    <property type="match status" value="1"/>
</dbReference>
<dbReference type="EMBL" id="JAABOA010002165">
    <property type="protein sequence ID" value="KAF9580285.1"/>
    <property type="molecule type" value="Genomic_DNA"/>
</dbReference>
<dbReference type="Pfam" id="PF14663">
    <property type="entry name" value="RasGEF_N_2"/>
    <property type="match status" value="1"/>
</dbReference>
<dbReference type="GO" id="GO:0038203">
    <property type="term" value="P:TORC2 signaling"/>
    <property type="evidence" value="ECO:0007669"/>
    <property type="project" value="TreeGrafter"/>
</dbReference>
<dbReference type="Proteomes" id="UP000780801">
    <property type="component" value="Unassembled WGS sequence"/>
</dbReference>
<accession>A0A9P6KD27</accession>
<dbReference type="GO" id="GO:0031932">
    <property type="term" value="C:TORC2 complex"/>
    <property type="evidence" value="ECO:0007669"/>
    <property type="project" value="InterPro"/>
</dbReference>